<evidence type="ECO:0000259" key="2">
    <source>
        <dbReference type="Pfam" id="PF14498"/>
    </source>
</evidence>
<protein>
    <submittedName>
        <fullName evidence="5">Uncharacterized protein</fullName>
    </submittedName>
</protein>
<dbReference type="InterPro" id="IPR008928">
    <property type="entry name" value="6-hairpin_glycosidase_sf"/>
</dbReference>
<dbReference type="PIRSF" id="PIRSF007663">
    <property type="entry name" value="UCP007663"/>
    <property type="match status" value="1"/>
</dbReference>
<feature type="signal peptide" evidence="1">
    <location>
        <begin position="1"/>
        <end position="19"/>
    </location>
</feature>
<feature type="domain" description="Alpha fucosidase A-like C-terminal" evidence="3">
    <location>
        <begin position="737"/>
        <end position="772"/>
    </location>
</feature>
<organism evidence="5 6">
    <name type="scientific">Corynespora cassiicola Philippines</name>
    <dbReference type="NCBI Taxonomy" id="1448308"/>
    <lineage>
        <taxon>Eukaryota</taxon>
        <taxon>Fungi</taxon>
        <taxon>Dikarya</taxon>
        <taxon>Ascomycota</taxon>
        <taxon>Pezizomycotina</taxon>
        <taxon>Dothideomycetes</taxon>
        <taxon>Pleosporomycetidae</taxon>
        <taxon>Pleosporales</taxon>
        <taxon>Corynesporascaceae</taxon>
        <taxon>Corynespora</taxon>
    </lineage>
</organism>
<feature type="domain" description="Glycosyl hydrolase family 95 N-terminal" evidence="2">
    <location>
        <begin position="22"/>
        <end position="269"/>
    </location>
</feature>
<dbReference type="InterPro" id="IPR016518">
    <property type="entry name" value="Alpha-L-fucosidase"/>
</dbReference>
<evidence type="ECO:0000259" key="4">
    <source>
        <dbReference type="Pfam" id="PF22124"/>
    </source>
</evidence>
<dbReference type="InterPro" id="IPR054363">
    <property type="entry name" value="GH95_cat"/>
</dbReference>
<dbReference type="GO" id="GO:0004560">
    <property type="term" value="F:alpha-L-fucosidase activity"/>
    <property type="evidence" value="ECO:0007669"/>
    <property type="project" value="InterPro"/>
</dbReference>
<dbReference type="Pfam" id="PF21307">
    <property type="entry name" value="Glyco_hydro_95_C"/>
    <property type="match status" value="1"/>
</dbReference>
<sequence>MPSIAKWVSLLAAVGDCSAKSLWSSTPATDYPRIIQQAYLLGNGKLGAMPFGSAGKERIVLNVDSLWSGGPFESTEYTGGNPPEPKYEALSGIRDWIFQNVTGNVSQLLGGGDYYGSFRVLGNLSITHNASAVASSYRRELDLSTGIYTTKYTDSAGSDFATTVFCSYPDQVCIYQINSTAALPEISVKYENTLIDSSLANSSCGSDYARTRGVTQLGPPEGLLYESVAKIIGPANSTRCTSDGALVISQTPGLHSISIAISAETNYDSSKGNAENDYSFRGVDPSEIVEKTASDAASKTVSELTKRHLEDYQDLTQAFSLELPDPNGSAEVETATLFENYSASNGNPFVESLVFDYSRHLLISSSRENSLPANLQGKWASELFAAWSADYHANINIQMNYWGAEQTGLGGGVQDGLWRYMQETWVPRGTETAKLLYDAPGWVTHSEMNIYGHTAMKNDAGWANYPASGAWMMQHVTDHFAYSQNLDWLSSTGYPLLKGVTEFWLSQLQEDTHWNDGTLVVNPCNSPETGPTTFGCTHWHQLIHQLFNSVLYLGPLVSDSETFLANVSTTLTRLDKGFHLTSWGGVKEWKIPEPQSSIYDFENSTHRHLSHLWGWYPGLTLSSPSPSYLSGYTNETIQDAIATSLYSRGEGNAEDANAGWGKVWRSACWARLNNTERAYFHLKYAIEQNFVGNALSMYSGKNMPFQIDANFGFSGAVLSMLVVDIEEPGLGEGERTVVLGPAIPAEWAGGKVKGLRLRGGGSVDFGWNEEGIVDSVSVGQATRGVKFVDKTGKAIP</sequence>
<dbReference type="Pfam" id="PF22124">
    <property type="entry name" value="Glyco_hydro_95_cat"/>
    <property type="match status" value="1"/>
</dbReference>
<proteinExistence type="predicted"/>
<keyword evidence="6" id="KW-1185">Reference proteome</keyword>
<dbReference type="EMBL" id="KZ678132">
    <property type="protein sequence ID" value="PSN70163.1"/>
    <property type="molecule type" value="Genomic_DNA"/>
</dbReference>
<dbReference type="Pfam" id="PF14498">
    <property type="entry name" value="Glyco_hyd_65N_2"/>
    <property type="match status" value="1"/>
</dbReference>
<dbReference type="Proteomes" id="UP000240883">
    <property type="component" value="Unassembled WGS sequence"/>
</dbReference>
<feature type="chain" id="PRO_5015630650" evidence="1">
    <location>
        <begin position="20"/>
        <end position="796"/>
    </location>
</feature>
<dbReference type="PANTHER" id="PTHR31084:SF3">
    <property type="entry name" value="ALPHA-FUCOSIDASE A"/>
    <property type="match status" value="1"/>
</dbReference>
<dbReference type="STRING" id="1448308.A0A2T2NXM1"/>
<dbReference type="InterPro" id="IPR027414">
    <property type="entry name" value="GH95_N_dom"/>
</dbReference>
<accession>A0A2T2NXM1</accession>
<evidence type="ECO:0000313" key="5">
    <source>
        <dbReference type="EMBL" id="PSN70163.1"/>
    </source>
</evidence>
<dbReference type="InterPro" id="IPR012341">
    <property type="entry name" value="6hp_glycosidase-like_sf"/>
</dbReference>
<evidence type="ECO:0000256" key="1">
    <source>
        <dbReference type="SAM" id="SignalP"/>
    </source>
</evidence>
<dbReference type="GO" id="GO:0005975">
    <property type="term" value="P:carbohydrate metabolic process"/>
    <property type="evidence" value="ECO:0007669"/>
    <property type="project" value="InterPro"/>
</dbReference>
<evidence type="ECO:0000313" key="6">
    <source>
        <dbReference type="Proteomes" id="UP000240883"/>
    </source>
</evidence>
<name>A0A2T2NXM1_CORCC</name>
<dbReference type="OrthoDB" id="2848340at2759"/>
<evidence type="ECO:0000259" key="3">
    <source>
        <dbReference type="Pfam" id="PF21307"/>
    </source>
</evidence>
<dbReference type="SUPFAM" id="SSF48208">
    <property type="entry name" value="Six-hairpin glycosidases"/>
    <property type="match status" value="1"/>
</dbReference>
<dbReference type="PANTHER" id="PTHR31084">
    <property type="entry name" value="ALPHA-L-FUCOSIDASE 2"/>
    <property type="match status" value="1"/>
</dbReference>
<dbReference type="Gene3D" id="1.50.10.10">
    <property type="match status" value="1"/>
</dbReference>
<feature type="domain" description="Glycosyl hydrolase family 95 catalytic" evidence="4">
    <location>
        <begin position="301"/>
        <end position="721"/>
    </location>
</feature>
<reference evidence="5 6" key="1">
    <citation type="journal article" date="2018" name="Front. Microbiol.">
        <title>Genome-Wide Analysis of Corynespora cassiicola Leaf Fall Disease Putative Effectors.</title>
        <authorList>
            <person name="Lopez D."/>
            <person name="Ribeiro S."/>
            <person name="Label P."/>
            <person name="Fumanal B."/>
            <person name="Venisse J.S."/>
            <person name="Kohler A."/>
            <person name="de Oliveira R.R."/>
            <person name="Labutti K."/>
            <person name="Lipzen A."/>
            <person name="Lail K."/>
            <person name="Bauer D."/>
            <person name="Ohm R.A."/>
            <person name="Barry K.W."/>
            <person name="Spatafora J."/>
            <person name="Grigoriev I.V."/>
            <person name="Martin F.M."/>
            <person name="Pujade-Renaud V."/>
        </authorList>
    </citation>
    <scope>NUCLEOTIDE SEQUENCE [LARGE SCALE GENOMIC DNA]</scope>
    <source>
        <strain evidence="5 6">Philippines</strain>
    </source>
</reference>
<dbReference type="AlphaFoldDB" id="A0A2T2NXM1"/>
<gene>
    <name evidence="5" type="ORF">BS50DRAFT_674612</name>
</gene>
<keyword evidence="1" id="KW-0732">Signal</keyword>
<dbReference type="InterPro" id="IPR049053">
    <property type="entry name" value="AFCA-like_C"/>
</dbReference>